<name>A0A2U9TD54_9GAMM</name>
<organism evidence="4 5">
    <name type="scientific">Marilutibacter maris</name>
    <dbReference type="NCBI Taxonomy" id="1605891"/>
    <lineage>
        <taxon>Bacteria</taxon>
        <taxon>Pseudomonadati</taxon>
        <taxon>Pseudomonadota</taxon>
        <taxon>Gammaproteobacteria</taxon>
        <taxon>Lysobacterales</taxon>
        <taxon>Lysobacteraceae</taxon>
        <taxon>Marilutibacter</taxon>
    </lineage>
</organism>
<dbReference type="Pfam" id="PF05593">
    <property type="entry name" value="RHS_repeat"/>
    <property type="match status" value="1"/>
</dbReference>
<evidence type="ECO:0000259" key="3">
    <source>
        <dbReference type="PROSITE" id="PS50853"/>
    </source>
</evidence>
<feature type="domain" description="Fibronectin type-III" evidence="3">
    <location>
        <begin position="682"/>
        <end position="769"/>
    </location>
</feature>
<gene>
    <name evidence="4" type="ORF">C9I47_0446</name>
</gene>
<evidence type="ECO:0000256" key="1">
    <source>
        <dbReference type="SAM" id="MobiDB-lite"/>
    </source>
</evidence>
<feature type="region of interest" description="Disordered" evidence="1">
    <location>
        <begin position="1128"/>
        <end position="1155"/>
    </location>
</feature>
<dbReference type="RefSeq" id="WP_111265347.1">
    <property type="nucleotide sequence ID" value="NZ_CP029843.1"/>
</dbReference>
<keyword evidence="2" id="KW-0732">Signal</keyword>
<evidence type="ECO:0000256" key="2">
    <source>
        <dbReference type="SAM" id="SignalP"/>
    </source>
</evidence>
<accession>A0A2U9TD54</accession>
<dbReference type="PANTHER" id="PTHR36251">
    <property type="entry name" value="FELS-1 PROPHAGE HOST SPECIFICITY PROTEIN-RELATED"/>
    <property type="match status" value="1"/>
</dbReference>
<feature type="domain" description="Fibronectin type-III" evidence="3">
    <location>
        <begin position="1036"/>
        <end position="1126"/>
    </location>
</feature>
<sequence length="1155" mass="122650">MKIGQWTLAAMLLAVVGGVSAQDQAKAPWEEYDKLIDKSSAITSLGPDLFGDNVDLYTGSLSFSATDVGLPGNNGLAVAVGRRYSVENHVPSRIDVDGYDLPFADWDLDVPKISGVFATAWHDARCSGSAQPPTVQVSGKYFYAKDYWQGNQASLPGGGEMLLASAATPGPATGGPWRWTTDGQTWFSCLTTIKNGSGEGFLAMTADGTRYWFDWMAQYHEAQLEGGLPRRRNVLYATRVEDRFGNSVSYTYTNAYNARGRLTTISSSDGRTITLGYNGDGHVSTVNDGTRSWQYEYASVGTGKSTLTGVVLPDGSRWSIDFADFTAAGFGYNVSQQAEDIYRSCFNPGDILYKSSVLGAIEHPSGARGEFTVTPHRHGRSNVPAQCENFTLPINSPNDDVAFYPINWDAYSLTAKQVSGPGLATMAWAYEYGSSISWFNPPSGGGYPICQDQDGCEAPVCTDDSCAGTKVTTVTAPDGSWTRYTFGNSYRYNEGKMLRLQKGSGSTPRHTERIEYELAQSGQPYPTPIGTSPQLRGNGFTSEYLRPQKRRETVREGSRYINEVEQFDQFARPLRVRRRSFATGGFHVDPPAAAPALTAPASSTTGTYGLSWTSVGEATRYPLEMRVGAGSWSTVQDSSATTWSASGQGSGSYAYRVRACNEAGCSAYSATKTTQVTLPPASPPVVTAPASDNNGAYTVSWTSVAETTEYRLDQRKDGGSWSQVHLGPATSKAVSGLGDGSYDYRVRACNTAGCTGYSATDTTVVTHPPASAPVVTAPASDGNGAYTVTWTSVTSTTEYRLDQRKDGGSWSQVHLGPATSKAVSGLTNGSYDYRVRACNVGGCSAYSAIDTTVVLLPPAGTPTVTAPSSDNDGAFTVSWTSVSTAADYRLEQRKDSGSWSQIYSGTATSKAVSGLGNGTYDYRVRACNSGGCGSYSSTDSTVVLLPPASAPTVTAPSSDNNGAYTVTWTGVSTASEYRLEQRKDSGSWSQIHAGTGTSKAVSGLTNGSYGYRARACNASGCSGYSAIDTTVVTHPPASAPTLSAPVSVDTNEQFTVSWTTVGTATSYELQRGNSAGTTWETIYNGSATYKTESHRFDSEHTYRVRACNVGGCGPFSATRKVRVVDIGGGGGGGEPLSVDPVSPQFEQSSSEGEGQ</sequence>
<dbReference type="PANTHER" id="PTHR36251:SF2">
    <property type="entry name" value="GIFSY-2 PROPHAGE HOST SPECIFICITY PROTEIN J, PHAGE LAMBDA"/>
    <property type="match status" value="1"/>
</dbReference>
<dbReference type="EMBL" id="CP029843">
    <property type="protein sequence ID" value="AWV06170.1"/>
    <property type="molecule type" value="Genomic_DNA"/>
</dbReference>
<evidence type="ECO:0000313" key="4">
    <source>
        <dbReference type="EMBL" id="AWV06170.1"/>
    </source>
</evidence>
<dbReference type="SMART" id="SM00060">
    <property type="entry name" value="FN3"/>
    <property type="match status" value="6"/>
</dbReference>
<feature type="chain" id="PRO_5015927801" evidence="2">
    <location>
        <begin position="22"/>
        <end position="1155"/>
    </location>
</feature>
<dbReference type="InterPro" id="IPR036116">
    <property type="entry name" value="FN3_sf"/>
</dbReference>
<dbReference type="CDD" id="cd00063">
    <property type="entry name" value="FN3"/>
    <property type="match status" value="2"/>
</dbReference>
<dbReference type="InterPro" id="IPR006530">
    <property type="entry name" value="YD"/>
</dbReference>
<dbReference type="OrthoDB" id="6904246at2"/>
<dbReference type="PROSITE" id="PS50853">
    <property type="entry name" value="FN3"/>
    <property type="match status" value="4"/>
</dbReference>
<dbReference type="InterPro" id="IPR031325">
    <property type="entry name" value="RHS_repeat"/>
</dbReference>
<dbReference type="KEGG" id="lmb:C9I47_0446"/>
<proteinExistence type="predicted"/>
<keyword evidence="5" id="KW-1185">Reference proteome</keyword>
<dbReference type="InterPro" id="IPR053171">
    <property type="entry name" value="Viral_Tip_Attach_Protein"/>
</dbReference>
<dbReference type="SUPFAM" id="SSF49265">
    <property type="entry name" value="Fibronectin type III"/>
    <property type="match status" value="3"/>
</dbReference>
<feature type="compositionally biased region" description="Polar residues" evidence="1">
    <location>
        <begin position="1144"/>
        <end position="1155"/>
    </location>
</feature>
<feature type="signal peptide" evidence="2">
    <location>
        <begin position="1"/>
        <end position="21"/>
    </location>
</feature>
<dbReference type="Gene3D" id="2.60.40.10">
    <property type="entry name" value="Immunoglobulins"/>
    <property type="match status" value="6"/>
</dbReference>
<dbReference type="NCBIfam" id="TIGR01643">
    <property type="entry name" value="YD_repeat_2x"/>
    <property type="match status" value="1"/>
</dbReference>
<reference evidence="4 5" key="1">
    <citation type="submission" date="2018-05" db="EMBL/GenBank/DDBJ databases">
        <title>The complete genome of Lysobacter maris HZ9B, a marine bacterium antagonistic against terrestrial plant pathogens.</title>
        <authorList>
            <person name="Zhang X.-Q."/>
        </authorList>
    </citation>
    <scope>NUCLEOTIDE SEQUENCE [LARGE SCALE GENOMIC DNA]</scope>
    <source>
        <strain evidence="4 5">HZ9B</strain>
    </source>
</reference>
<feature type="domain" description="Fibronectin type-III" evidence="3">
    <location>
        <begin position="594"/>
        <end position="680"/>
    </location>
</feature>
<evidence type="ECO:0000313" key="5">
    <source>
        <dbReference type="Proteomes" id="UP000249447"/>
    </source>
</evidence>
<dbReference type="AlphaFoldDB" id="A0A2U9TD54"/>
<dbReference type="InterPro" id="IPR013783">
    <property type="entry name" value="Ig-like_fold"/>
</dbReference>
<dbReference type="Proteomes" id="UP000249447">
    <property type="component" value="Chromosome"/>
</dbReference>
<dbReference type="InterPro" id="IPR003961">
    <property type="entry name" value="FN3_dom"/>
</dbReference>
<feature type="domain" description="Fibronectin type-III" evidence="3">
    <location>
        <begin position="858"/>
        <end position="948"/>
    </location>
</feature>
<protein>
    <submittedName>
        <fullName evidence="4">Wall associated protein</fullName>
    </submittedName>
</protein>